<dbReference type="GO" id="GO:0003939">
    <property type="term" value="F:L-iditol 2-dehydrogenase (NAD+) activity"/>
    <property type="evidence" value="ECO:0007669"/>
    <property type="project" value="TreeGrafter"/>
</dbReference>
<comment type="caution">
    <text evidence="9">The sequence shown here is derived from an EMBL/GenBank/DDBJ whole genome shotgun (WGS) entry which is preliminary data.</text>
</comment>
<dbReference type="AlphaFoldDB" id="A0AAD5VDP5"/>
<dbReference type="Gene3D" id="3.40.50.720">
    <property type="entry name" value="NAD(P)-binding Rossmann-like Domain"/>
    <property type="match status" value="1"/>
</dbReference>
<dbReference type="FunFam" id="3.40.50.720:FF:000068">
    <property type="entry name" value="Sorbitol dehydrogenase"/>
    <property type="match status" value="1"/>
</dbReference>
<dbReference type="Proteomes" id="UP001212997">
    <property type="component" value="Unassembled WGS sequence"/>
</dbReference>
<keyword evidence="3 7" id="KW-0479">Metal-binding</keyword>
<dbReference type="InterPro" id="IPR036291">
    <property type="entry name" value="NAD(P)-bd_dom_sf"/>
</dbReference>
<dbReference type="Pfam" id="PF00107">
    <property type="entry name" value="ADH_zinc_N"/>
    <property type="match status" value="1"/>
</dbReference>
<evidence type="ECO:0000256" key="4">
    <source>
        <dbReference type="ARBA" id="ARBA00022833"/>
    </source>
</evidence>
<dbReference type="SUPFAM" id="SSF51735">
    <property type="entry name" value="NAD(P)-binding Rossmann-fold domains"/>
    <property type="match status" value="1"/>
</dbReference>
<evidence type="ECO:0000256" key="1">
    <source>
        <dbReference type="ARBA" id="ARBA00001947"/>
    </source>
</evidence>
<evidence type="ECO:0000313" key="9">
    <source>
        <dbReference type="EMBL" id="KAJ3491321.1"/>
    </source>
</evidence>
<comment type="cofactor">
    <cofactor evidence="1 7">
        <name>Zn(2+)</name>
        <dbReference type="ChEBI" id="CHEBI:29105"/>
    </cofactor>
</comment>
<dbReference type="GO" id="GO:0008270">
    <property type="term" value="F:zinc ion binding"/>
    <property type="evidence" value="ECO:0007669"/>
    <property type="project" value="InterPro"/>
</dbReference>
<dbReference type="Pfam" id="PF08240">
    <property type="entry name" value="ADH_N"/>
    <property type="match status" value="1"/>
</dbReference>
<sequence length="383" mass="41295">MSPIALPTQHAAVLHGPKDLRFEPRTLWPPHQGQVQVAVTATGLCGSDLHYYMHGRNGDFALQAPLVLGHESAGVVTAVGPGVKNFVVGQRVAIEAGIMCNDCNYCSKGRYNLCKNMRFCSSAKTFPHLDGTLQDRMNHPAHVLHPLPDNCTFDQAALAEPLSVLLHASRRADLSPSTPSTVLVFGVGAIGLLACALAKSYGATKVVAIDINQARLNFAREQGFAEQVFCLPIADRAKTTEEQLRRAKENISAALSAFNMPDGFDVIFECTGAEPCIQMSIHAAVTGGKVMLVGMGTRNITLPLSAAALREVDIHGSFRYAHTYPTALALLASGKLPNIEKIITHRFPLEHAARAFELLSRGKDEEGRMVIKIMISPSSQSSH</sequence>
<evidence type="ECO:0000256" key="7">
    <source>
        <dbReference type="RuleBase" id="RU361277"/>
    </source>
</evidence>
<dbReference type="SMART" id="SM00829">
    <property type="entry name" value="PKS_ER"/>
    <property type="match status" value="1"/>
</dbReference>
<dbReference type="InterPro" id="IPR020843">
    <property type="entry name" value="ER"/>
</dbReference>
<evidence type="ECO:0000256" key="6">
    <source>
        <dbReference type="ARBA" id="ARBA00023027"/>
    </source>
</evidence>
<evidence type="ECO:0000256" key="3">
    <source>
        <dbReference type="ARBA" id="ARBA00022723"/>
    </source>
</evidence>
<name>A0AAD5VDP5_9APHY</name>
<reference evidence="9" key="1">
    <citation type="submission" date="2022-07" db="EMBL/GenBank/DDBJ databases">
        <title>Genome Sequence of Physisporinus lineatus.</title>
        <authorList>
            <person name="Buettner E."/>
        </authorList>
    </citation>
    <scope>NUCLEOTIDE SEQUENCE</scope>
    <source>
        <strain evidence="9">VT162</strain>
    </source>
</reference>
<keyword evidence="5" id="KW-0560">Oxidoreductase</keyword>
<dbReference type="PROSITE" id="PS00059">
    <property type="entry name" value="ADH_ZINC"/>
    <property type="match status" value="1"/>
</dbReference>
<protein>
    <recommendedName>
        <fullName evidence="8">Enoyl reductase (ER) domain-containing protein</fullName>
    </recommendedName>
</protein>
<dbReference type="CDD" id="cd05285">
    <property type="entry name" value="sorbitol_DH"/>
    <property type="match status" value="1"/>
</dbReference>
<evidence type="ECO:0000256" key="2">
    <source>
        <dbReference type="ARBA" id="ARBA00008072"/>
    </source>
</evidence>
<accession>A0AAD5VDP5</accession>
<evidence type="ECO:0000259" key="8">
    <source>
        <dbReference type="SMART" id="SM00829"/>
    </source>
</evidence>
<dbReference type="InterPro" id="IPR011032">
    <property type="entry name" value="GroES-like_sf"/>
</dbReference>
<keyword evidence="10" id="KW-1185">Reference proteome</keyword>
<dbReference type="InterPro" id="IPR013154">
    <property type="entry name" value="ADH-like_N"/>
</dbReference>
<dbReference type="SUPFAM" id="SSF50129">
    <property type="entry name" value="GroES-like"/>
    <property type="match status" value="1"/>
</dbReference>
<dbReference type="PANTHER" id="PTHR43161:SF25">
    <property type="entry name" value="ALCOHOL DEHYDROGENASE, PUTATIVE (AFU_ORTHOLOGUE AFUA_1G14390)-RELATED"/>
    <property type="match status" value="1"/>
</dbReference>
<dbReference type="InterPro" id="IPR002328">
    <property type="entry name" value="ADH_Zn_CS"/>
</dbReference>
<feature type="domain" description="Enoyl reductase (ER)" evidence="8">
    <location>
        <begin position="16"/>
        <end position="371"/>
    </location>
</feature>
<organism evidence="9 10">
    <name type="scientific">Meripilus lineatus</name>
    <dbReference type="NCBI Taxonomy" id="2056292"/>
    <lineage>
        <taxon>Eukaryota</taxon>
        <taxon>Fungi</taxon>
        <taxon>Dikarya</taxon>
        <taxon>Basidiomycota</taxon>
        <taxon>Agaricomycotina</taxon>
        <taxon>Agaricomycetes</taxon>
        <taxon>Polyporales</taxon>
        <taxon>Meripilaceae</taxon>
        <taxon>Meripilus</taxon>
    </lineage>
</organism>
<evidence type="ECO:0000313" key="10">
    <source>
        <dbReference type="Proteomes" id="UP001212997"/>
    </source>
</evidence>
<keyword evidence="6" id="KW-0520">NAD</keyword>
<comment type="similarity">
    <text evidence="2 7">Belongs to the zinc-containing alcohol dehydrogenase family.</text>
</comment>
<keyword evidence="4 7" id="KW-0862">Zinc</keyword>
<dbReference type="Gene3D" id="3.90.180.10">
    <property type="entry name" value="Medium-chain alcohol dehydrogenases, catalytic domain"/>
    <property type="match status" value="1"/>
</dbReference>
<dbReference type="PANTHER" id="PTHR43161">
    <property type="entry name" value="SORBITOL DEHYDROGENASE"/>
    <property type="match status" value="1"/>
</dbReference>
<dbReference type="InterPro" id="IPR013149">
    <property type="entry name" value="ADH-like_C"/>
</dbReference>
<dbReference type="GO" id="GO:0006062">
    <property type="term" value="P:sorbitol catabolic process"/>
    <property type="evidence" value="ECO:0007669"/>
    <property type="project" value="TreeGrafter"/>
</dbReference>
<proteinExistence type="inferred from homology"/>
<dbReference type="EMBL" id="JANAWD010000014">
    <property type="protein sequence ID" value="KAJ3491321.1"/>
    <property type="molecule type" value="Genomic_DNA"/>
</dbReference>
<gene>
    <name evidence="9" type="ORF">NLI96_g789</name>
</gene>
<dbReference type="InterPro" id="IPR045306">
    <property type="entry name" value="SDH-like"/>
</dbReference>
<evidence type="ECO:0000256" key="5">
    <source>
        <dbReference type="ARBA" id="ARBA00023002"/>
    </source>
</evidence>